<feature type="compositionally biased region" description="Polar residues" evidence="2">
    <location>
        <begin position="430"/>
        <end position="451"/>
    </location>
</feature>
<evidence type="ECO:0000259" key="3">
    <source>
        <dbReference type="PROSITE" id="PS51320"/>
    </source>
</evidence>
<dbReference type="PANTHER" id="PTHR33077">
    <property type="entry name" value="PROTEIN TIFY 4A-RELATED-RELATED"/>
    <property type="match status" value="1"/>
</dbReference>
<feature type="region of interest" description="Disordered" evidence="2">
    <location>
        <begin position="378"/>
        <end position="500"/>
    </location>
</feature>
<evidence type="ECO:0000313" key="4">
    <source>
        <dbReference type="EMBL" id="PNR27513.1"/>
    </source>
</evidence>
<evidence type="ECO:0000256" key="1">
    <source>
        <dbReference type="ARBA" id="ARBA00008614"/>
    </source>
</evidence>
<dbReference type="EnsemblPlants" id="Pp3c25_6330V3.1">
    <property type="protein sequence ID" value="Pp3c25_6330V3.1"/>
    <property type="gene ID" value="Pp3c25_6330"/>
</dbReference>
<evidence type="ECO:0000256" key="2">
    <source>
        <dbReference type="SAM" id="MobiDB-lite"/>
    </source>
</evidence>
<dbReference type="InterPro" id="IPR010399">
    <property type="entry name" value="Tify_dom"/>
</dbReference>
<gene>
    <name evidence="5" type="primary">LOC112277576</name>
    <name evidence="4" type="ORF">PHYPA_029665</name>
</gene>
<dbReference type="AlphaFoldDB" id="A0A2K1IE17"/>
<feature type="region of interest" description="Disordered" evidence="2">
    <location>
        <begin position="178"/>
        <end position="229"/>
    </location>
</feature>
<dbReference type="KEGG" id="ppp:112277576"/>
<name>A0A2K1IE17_PHYPA</name>
<dbReference type="PaxDb" id="3218-PP1S88_114V6.1"/>
<feature type="compositionally biased region" description="Polar residues" evidence="2">
    <location>
        <begin position="396"/>
        <end position="410"/>
    </location>
</feature>
<dbReference type="STRING" id="3218.A0A2K1IE17"/>
<dbReference type="EnsemblPlants" id="Pp3c25_6330V3.2">
    <property type="protein sequence ID" value="Pp3c25_6330V3.2"/>
    <property type="gene ID" value="Pp3c25_6330"/>
</dbReference>
<feature type="compositionally biased region" description="Basic and acidic residues" evidence="2">
    <location>
        <begin position="53"/>
        <end position="63"/>
    </location>
</feature>
<dbReference type="Pfam" id="PF09425">
    <property type="entry name" value="Jas_motif"/>
    <property type="match status" value="1"/>
</dbReference>
<dbReference type="RefSeq" id="XP_024365843.1">
    <property type="nucleotide sequence ID" value="XM_024510075.2"/>
</dbReference>
<dbReference type="Gramene" id="Pp3c25_6330V3.1">
    <property type="protein sequence ID" value="Pp3c25_6330V3.1"/>
    <property type="gene ID" value="Pp3c25_6330"/>
</dbReference>
<dbReference type="InterPro" id="IPR040390">
    <property type="entry name" value="TIFY/JAZ"/>
</dbReference>
<accession>A0A2K1IE17</accession>
<dbReference type="GO" id="GO:0031347">
    <property type="term" value="P:regulation of defense response"/>
    <property type="evidence" value="ECO:0000318"/>
    <property type="project" value="GO_Central"/>
</dbReference>
<evidence type="ECO:0000313" key="5">
    <source>
        <dbReference type="EnsemblPlants" id="Pp3c25_6330V3.1"/>
    </source>
</evidence>
<protein>
    <recommendedName>
        <fullName evidence="3">Tify domain-containing protein</fullName>
    </recommendedName>
</protein>
<feature type="region of interest" description="Disordered" evidence="2">
    <location>
        <begin position="33"/>
        <end position="140"/>
    </location>
</feature>
<dbReference type="EMBL" id="ABEU02000025">
    <property type="protein sequence ID" value="PNR27513.1"/>
    <property type="molecule type" value="Genomic_DNA"/>
</dbReference>
<dbReference type="GeneID" id="112277576"/>
<feature type="compositionally biased region" description="Polar residues" evidence="2">
    <location>
        <begin position="199"/>
        <end position="212"/>
    </location>
</feature>
<comment type="similarity">
    <text evidence="1">Belongs to the TIFY/JAZ family.</text>
</comment>
<dbReference type="OrthoDB" id="1939212at2759"/>
<dbReference type="GO" id="GO:0009611">
    <property type="term" value="P:response to wounding"/>
    <property type="evidence" value="ECO:0000318"/>
    <property type="project" value="GO_Central"/>
</dbReference>
<dbReference type="InterPro" id="IPR018467">
    <property type="entry name" value="CCT_CS"/>
</dbReference>
<dbReference type="FunCoup" id="A0A2K1IE17">
    <property type="interactions" value="518"/>
</dbReference>
<sequence>MARDAVAVDFMGIGERRGGVSYDDNEERVRLVRPVPTVPEDRQGQSRTWPGAEEWRNPGDRDASPFTQRLPALHRSPWSRLPIASRFQSDEENSSKAMVSPKREKDLKEGLPTGHQQSFSAWDNSTPGNPSYHPTGSSSRYEEFVRMQQHLQARKAAVMHADHQQAPRCVQNAGARTSPFRDEAQRGAQPSDRLGPEHLTTQPHAPSNQSGLGSPGPFHGRGSGTAFTGRRIPFQAGNLSNHVVRRGGTGAKPRTAQLTIFYAGMVNVYDDVPFDKAQAIMLLAGSGSTWSSNNMGHRGSGPARPFSAPTAVPQPTPSTPGSPAPQGSTTSAAGSLRPVIPGVMFSSVRQPPVANVELPQARKASLARFLEKRKDRVRKVPVKAEGETSPSRDKSPTPSCGNAPSRSSSPCPVGQERGSSPACGQGHQPGASSCSEPNSPTIPSQTPPTESASEEKSSIGTPKRKDVEMEQESHKRARIGRSPPRVAGRSTNDVMEQHES</sequence>
<reference evidence="5" key="3">
    <citation type="submission" date="2020-12" db="UniProtKB">
        <authorList>
            <consortium name="EnsemblPlants"/>
        </authorList>
    </citation>
    <scope>IDENTIFICATION</scope>
</reference>
<feature type="compositionally biased region" description="Polar residues" evidence="2">
    <location>
        <begin position="114"/>
        <end position="139"/>
    </location>
</feature>
<keyword evidence="6" id="KW-1185">Reference proteome</keyword>
<dbReference type="PANTHER" id="PTHR33077:SF60">
    <property type="entry name" value="TIFY DOMAIN-CONTAINING PROTEIN"/>
    <property type="match status" value="1"/>
</dbReference>
<proteinExistence type="inferred from homology"/>
<dbReference type="SMART" id="SM00979">
    <property type="entry name" value="TIFY"/>
    <property type="match status" value="1"/>
</dbReference>
<feature type="region of interest" description="Disordered" evidence="2">
    <location>
        <begin position="290"/>
        <end position="335"/>
    </location>
</feature>
<feature type="compositionally biased region" description="Polar residues" evidence="2">
    <location>
        <begin position="324"/>
        <end position="333"/>
    </location>
</feature>
<feature type="compositionally biased region" description="Basic and acidic residues" evidence="2">
    <location>
        <begin position="382"/>
        <end position="395"/>
    </location>
</feature>
<dbReference type="GO" id="GO:2000022">
    <property type="term" value="P:regulation of jasmonic acid mediated signaling pathway"/>
    <property type="evidence" value="ECO:0000318"/>
    <property type="project" value="GO_Central"/>
</dbReference>
<dbReference type="GO" id="GO:0005634">
    <property type="term" value="C:nucleus"/>
    <property type="evidence" value="ECO:0000318"/>
    <property type="project" value="GO_Central"/>
</dbReference>
<dbReference type="Pfam" id="PF06200">
    <property type="entry name" value="tify"/>
    <property type="match status" value="1"/>
</dbReference>
<reference evidence="4 6" key="2">
    <citation type="journal article" date="2018" name="Plant J.">
        <title>The Physcomitrella patens chromosome-scale assembly reveals moss genome structure and evolution.</title>
        <authorList>
            <person name="Lang D."/>
            <person name="Ullrich K.K."/>
            <person name="Murat F."/>
            <person name="Fuchs J."/>
            <person name="Jenkins J."/>
            <person name="Haas F.B."/>
            <person name="Piednoel M."/>
            <person name="Gundlach H."/>
            <person name="Van Bel M."/>
            <person name="Meyberg R."/>
            <person name="Vives C."/>
            <person name="Morata J."/>
            <person name="Symeonidi A."/>
            <person name="Hiss M."/>
            <person name="Muchero W."/>
            <person name="Kamisugi Y."/>
            <person name="Saleh O."/>
            <person name="Blanc G."/>
            <person name="Decker E.L."/>
            <person name="van Gessel N."/>
            <person name="Grimwood J."/>
            <person name="Hayes R.D."/>
            <person name="Graham S.W."/>
            <person name="Gunter L.E."/>
            <person name="McDaniel S.F."/>
            <person name="Hoernstein S.N.W."/>
            <person name="Larsson A."/>
            <person name="Li F.W."/>
            <person name="Perroud P.F."/>
            <person name="Phillips J."/>
            <person name="Ranjan P."/>
            <person name="Rokshar D.S."/>
            <person name="Rothfels C.J."/>
            <person name="Schneider L."/>
            <person name="Shu S."/>
            <person name="Stevenson D.W."/>
            <person name="Thummler F."/>
            <person name="Tillich M."/>
            <person name="Villarreal Aguilar J.C."/>
            <person name="Widiez T."/>
            <person name="Wong G.K."/>
            <person name="Wymore A."/>
            <person name="Zhang Y."/>
            <person name="Zimmer A.D."/>
            <person name="Quatrano R.S."/>
            <person name="Mayer K.F.X."/>
            <person name="Goodstein D."/>
            <person name="Casacuberta J.M."/>
            <person name="Vandepoele K."/>
            <person name="Reski R."/>
            <person name="Cuming A.C."/>
            <person name="Tuskan G.A."/>
            <person name="Maumus F."/>
            <person name="Salse J."/>
            <person name="Schmutz J."/>
            <person name="Rensing S.A."/>
        </authorList>
    </citation>
    <scope>NUCLEOTIDE SEQUENCE [LARGE SCALE GENOMIC DNA]</scope>
    <source>
        <strain evidence="5 6">cv. Gransden 2004</strain>
    </source>
</reference>
<dbReference type="Gramene" id="Pp3c25_6330V3.2">
    <property type="protein sequence ID" value="Pp3c25_6330V3.2"/>
    <property type="gene ID" value="Pp3c25_6330"/>
</dbReference>
<feature type="compositionally biased region" description="Pro residues" evidence="2">
    <location>
        <begin position="312"/>
        <end position="323"/>
    </location>
</feature>
<dbReference type="PROSITE" id="PS51320">
    <property type="entry name" value="TIFY"/>
    <property type="match status" value="1"/>
</dbReference>
<evidence type="ECO:0000313" key="6">
    <source>
        <dbReference type="Proteomes" id="UP000006727"/>
    </source>
</evidence>
<reference evidence="4 6" key="1">
    <citation type="journal article" date="2008" name="Science">
        <title>The Physcomitrella genome reveals evolutionary insights into the conquest of land by plants.</title>
        <authorList>
            <person name="Rensing S."/>
            <person name="Lang D."/>
            <person name="Zimmer A."/>
            <person name="Terry A."/>
            <person name="Salamov A."/>
            <person name="Shapiro H."/>
            <person name="Nishiyama T."/>
            <person name="Perroud P.-F."/>
            <person name="Lindquist E."/>
            <person name="Kamisugi Y."/>
            <person name="Tanahashi T."/>
            <person name="Sakakibara K."/>
            <person name="Fujita T."/>
            <person name="Oishi K."/>
            <person name="Shin-I T."/>
            <person name="Kuroki Y."/>
            <person name="Toyoda A."/>
            <person name="Suzuki Y."/>
            <person name="Hashimoto A."/>
            <person name="Yamaguchi K."/>
            <person name="Sugano A."/>
            <person name="Kohara Y."/>
            <person name="Fujiyama A."/>
            <person name="Anterola A."/>
            <person name="Aoki S."/>
            <person name="Ashton N."/>
            <person name="Barbazuk W.B."/>
            <person name="Barker E."/>
            <person name="Bennetzen J."/>
            <person name="Bezanilla M."/>
            <person name="Blankenship R."/>
            <person name="Cho S.H."/>
            <person name="Dutcher S."/>
            <person name="Estelle M."/>
            <person name="Fawcett J.A."/>
            <person name="Gundlach H."/>
            <person name="Hanada K."/>
            <person name="Heyl A."/>
            <person name="Hicks K.A."/>
            <person name="Hugh J."/>
            <person name="Lohr M."/>
            <person name="Mayer K."/>
            <person name="Melkozernov A."/>
            <person name="Murata T."/>
            <person name="Nelson D."/>
            <person name="Pils B."/>
            <person name="Prigge M."/>
            <person name="Reiss B."/>
            <person name="Renner T."/>
            <person name="Rombauts S."/>
            <person name="Rushton P."/>
            <person name="Sanderfoot A."/>
            <person name="Schween G."/>
            <person name="Shiu S.-H."/>
            <person name="Stueber K."/>
            <person name="Theodoulou F.L."/>
            <person name="Tu H."/>
            <person name="Van de Peer Y."/>
            <person name="Verrier P.J."/>
            <person name="Waters E."/>
            <person name="Wood A."/>
            <person name="Yang L."/>
            <person name="Cove D."/>
            <person name="Cuming A."/>
            <person name="Hasebe M."/>
            <person name="Lucas S."/>
            <person name="Mishler D.B."/>
            <person name="Reski R."/>
            <person name="Grigoriev I."/>
            <person name="Quatrano R.S."/>
            <person name="Boore J.L."/>
        </authorList>
    </citation>
    <scope>NUCLEOTIDE SEQUENCE [LARGE SCALE GENOMIC DNA]</scope>
    <source>
        <strain evidence="5 6">cv. Gransden 2004</strain>
    </source>
</reference>
<feature type="compositionally biased region" description="Basic and acidic residues" evidence="2">
    <location>
        <begin position="453"/>
        <end position="474"/>
    </location>
</feature>
<feature type="domain" description="Tify" evidence="3">
    <location>
        <begin position="251"/>
        <end position="286"/>
    </location>
</feature>
<dbReference type="Proteomes" id="UP000006727">
    <property type="component" value="Chromosome 25"/>
</dbReference>
<organism evidence="4">
    <name type="scientific">Physcomitrium patens</name>
    <name type="common">Spreading-leaved earth moss</name>
    <name type="synonym">Physcomitrella patens</name>
    <dbReference type="NCBI Taxonomy" id="3218"/>
    <lineage>
        <taxon>Eukaryota</taxon>
        <taxon>Viridiplantae</taxon>
        <taxon>Streptophyta</taxon>
        <taxon>Embryophyta</taxon>
        <taxon>Bryophyta</taxon>
        <taxon>Bryophytina</taxon>
        <taxon>Bryopsida</taxon>
        <taxon>Funariidae</taxon>
        <taxon>Funariales</taxon>
        <taxon>Funariaceae</taxon>
        <taxon>Physcomitrium</taxon>
    </lineage>
</organism>